<dbReference type="InterPro" id="IPR036038">
    <property type="entry name" value="Aminotransferase-like"/>
</dbReference>
<evidence type="ECO:0000256" key="7">
    <source>
        <dbReference type="ARBA" id="ARBA00022605"/>
    </source>
</evidence>
<dbReference type="AlphaFoldDB" id="A0A1S2LIH6"/>
<keyword evidence="6 17" id="KW-0032">Aminotransferase</keyword>
<comment type="pathway">
    <text evidence="3 18">Amino-acid biosynthesis; L-valine biosynthesis; L-valine from pyruvate: step 4/4.</text>
</comment>
<dbReference type="CDD" id="cd01557">
    <property type="entry name" value="BCAT_beta_family"/>
    <property type="match status" value="1"/>
</dbReference>
<dbReference type="RefSeq" id="WP_071317763.1">
    <property type="nucleotide sequence ID" value="NZ_CP063356.2"/>
</dbReference>
<dbReference type="Proteomes" id="UP000180175">
    <property type="component" value="Chromosome"/>
</dbReference>
<dbReference type="EMBL" id="LQXD01000129">
    <property type="protein sequence ID" value="OIJ12186.1"/>
    <property type="molecule type" value="Genomic_DNA"/>
</dbReference>
<dbReference type="PROSITE" id="PS00770">
    <property type="entry name" value="AA_TRANSFER_CLASS_4"/>
    <property type="match status" value="1"/>
</dbReference>
<evidence type="ECO:0000256" key="5">
    <source>
        <dbReference type="ARBA" id="ARBA00009320"/>
    </source>
</evidence>
<keyword evidence="10 17" id="KW-0100">Branched-chain amino acid biosynthesis</keyword>
<dbReference type="NCBIfam" id="TIGR01123">
    <property type="entry name" value="ilvE_II"/>
    <property type="match status" value="1"/>
</dbReference>
<evidence type="ECO:0000256" key="17">
    <source>
        <dbReference type="RuleBase" id="RU004517"/>
    </source>
</evidence>
<comment type="pathway">
    <text evidence="4 18">Amino-acid biosynthesis; L-leucine biosynthesis; L-leucine from 3-methyl-2-oxobutanoate: step 4/4.</text>
</comment>
<name>A0A1S2LIH6_9BACI</name>
<dbReference type="OrthoDB" id="9804984at2"/>
<dbReference type="UniPathway" id="UPA00048">
    <property type="reaction ID" value="UER00073"/>
</dbReference>
<evidence type="ECO:0000313" key="20">
    <source>
        <dbReference type="EMBL" id="QOY35575.1"/>
    </source>
</evidence>
<evidence type="ECO:0000256" key="6">
    <source>
        <dbReference type="ARBA" id="ARBA00022576"/>
    </source>
</evidence>
<evidence type="ECO:0000256" key="4">
    <source>
        <dbReference type="ARBA" id="ARBA00005072"/>
    </source>
</evidence>
<dbReference type="InterPro" id="IPR018300">
    <property type="entry name" value="Aminotrans_IV_CS"/>
</dbReference>
<protein>
    <recommendedName>
        <fullName evidence="17">Branched-chain-amino-acid aminotransferase</fullName>
        <ecNumber evidence="17">2.6.1.42</ecNumber>
    </recommendedName>
</protein>
<dbReference type="NCBIfam" id="NF009897">
    <property type="entry name" value="PRK13357.1"/>
    <property type="match status" value="1"/>
</dbReference>
<dbReference type="KEGG" id="aia:AWH56_023340"/>
<organism evidence="19 21">
    <name type="scientific">Anaerobacillus isosaccharinicus</name>
    <dbReference type="NCBI Taxonomy" id="1532552"/>
    <lineage>
        <taxon>Bacteria</taxon>
        <taxon>Bacillati</taxon>
        <taxon>Bacillota</taxon>
        <taxon>Bacilli</taxon>
        <taxon>Bacillales</taxon>
        <taxon>Bacillaceae</taxon>
        <taxon>Anaerobacillus</taxon>
    </lineage>
</organism>
<dbReference type="InterPro" id="IPR043131">
    <property type="entry name" value="BCAT-like_N"/>
</dbReference>
<evidence type="ECO:0000256" key="1">
    <source>
        <dbReference type="ARBA" id="ARBA00001933"/>
    </source>
</evidence>
<dbReference type="PANTHER" id="PTHR11825">
    <property type="entry name" value="SUBGROUP IIII AMINOTRANSFERASE"/>
    <property type="match status" value="1"/>
</dbReference>
<keyword evidence="21" id="KW-1185">Reference proteome</keyword>
<reference evidence="20 21" key="2">
    <citation type="journal article" date="2017" name="Genome Announc.">
        <title>Draft Genome Sequences of Four Alkaliphilic Bacteria Belonging to the Anaerobacillus Genus.</title>
        <authorList>
            <person name="Bassil N.M."/>
            <person name="Lloyd J.R."/>
        </authorList>
    </citation>
    <scope>NUCLEOTIDE SEQUENCE [LARGE SCALE GENOMIC DNA]</scope>
    <source>
        <strain evidence="20 21">NB2006</strain>
    </source>
</reference>
<feature type="modified residue" description="N6-(pyridoxal phosphate)lysine" evidence="14">
    <location>
        <position position="197"/>
    </location>
</feature>
<proteinExistence type="inferred from homology"/>
<reference evidence="20 21" key="3">
    <citation type="journal article" date="2019" name="Int. J. Syst. Evol. Microbiol.">
        <title>Anaerobacillus isosaccharinicus sp. nov., an alkaliphilic bacterium which degrades isosaccharinic acid.</title>
        <authorList>
            <person name="Bassil N.M."/>
            <person name="Lloyd J.R."/>
        </authorList>
    </citation>
    <scope>NUCLEOTIDE SEQUENCE [LARGE SCALE GENOMIC DNA]</scope>
    <source>
        <strain evidence="20 21">NB2006</strain>
    </source>
</reference>
<accession>A0A1S2LIH6</accession>
<dbReference type="EMBL" id="CP063356">
    <property type="protein sequence ID" value="QOY35575.1"/>
    <property type="molecule type" value="Genomic_DNA"/>
</dbReference>
<dbReference type="InterPro" id="IPR001544">
    <property type="entry name" value="Aminotrans_IV"/>
</dbReference>
<evidence type="ECO:0000256" key="14">
    <source>
        <dbReference type="PIRSR" id="PIRSR006468-1"/>
    </source>
</evidence>
<comment type="similarity">
    <text evidence="5 15">Belongs to the class-IV pyridoxal-phosphate-dependent aminotransferase family.</text>
</comment>
<reference evidence="19 21" key="1">
    <citation type="submission" date="2016-10" db="EMBL/GenBank/DDBJ databases">
        <title>Draft genome sequences of four alkaliphilic bacteria belonging to the Anaerobacillus genus.</title>
        <authorList>
            <person name="Bassil N.M."/>
            <person name="Lloyd J.R."/>
        </authorList>
    </citation>
    <scope>NUCLEOTIDE SEQUENCE [LARGE SCALE GENOMIC DNA]</scope>
    <source>
        <strain evidence="19 21">NB2006</strain>
    </source>
</reference>
<dbReference type="EC" id="2.6.1.42" evidence="17"/>
<evidence type="ECO:0000256" key="2">
    <source>
        <dbReference type="ARBA" id="ARBA00004824"/>
    </source>
</evidence>
<comment type="catalytic activity">
    <reaction evidence="12 17">
        <text>L-isoleucine + 2-oxoglutarate = (S)-3-methyl-2-oxopentanoate + L-glutamate</text>
        <dbReference type="Rhea" id="RHEA:24801"/>
        <dbReference type="ChEBI" id="CHEBI:16810"/>
        <dbReference type="ChEBI" id="CHEBI:29985"/>
        <dbReference type="ChEBI" id="CHEBI:35146"/>
        <dbReference type="ChEBI" id="CHEBI:58045"/>
        <dbReference type="EC" id="2.6.1.42"/>
    </reaction>
</comment>
<dbReference type="Pfam" id="PF01063">
    <property type="entry name" value="Aminotran_4"/>
    <property type="match status" value="1"/>
</dbReference>
<dbReference type="InterPro" id="IPR005786">
    <property type="entry name" value="B_amino_transII"/>
</dbReference>
<comment type="catalytic activity">
    <reaction evidence="13 17">
        <text>L-leucine + 2-oxoglutarate = 4-methyl-2-oxopentanoate + L-glutamate</text>
        <dbReference type="Rhea" id="RHEA:18321"/>
        <dbReference type="ChEBI" id="CHEBI:16810"/>
        <dbReference type="ChEBI" id="CHEBI:17865"/>
        <dbReference type="ChEBI" id="CHEBI:29985"/>
        <dbReference type="ChEBI" id="CHEBI:57427"/>
        <dbReference type="EC" id="2.6.1.42"/>
    </reaction>
</comment>
<evidence type="ECO:0000313" key="19">
    <source>
        <dbReference type="EMBL" id="OIJ12186.1"/>
    </source>
</evidence>
<dbReference type="GO" id="GO:0009097">
    <property type="term" value="P:isoleucine biosynthetic process"/>
    <property type="evidence" value="ECO:0007669"/>
    <property type="project" value="UniProtKB-UniPathway"/>
</dbReference>
<gene>
    <name evidence="20" type="ORF">AWH56_023340</name>
    <name evidence="19" type="ORF">AWH56_14550</name>
</gene>
<evidence type="ECO:0000256" key="18">
    <source>
        <dbReference type="RuleBase" id="RU004519"/>
    </source>
</evidence>
<keyword evidence="7 17" id="KW-0028">Amino-acid biosynthesis</keyword>
<dbReference type="PANTHER" id="PTHR11825:SF44">
    <property type="entry name" value="BRANCHED-CHAIN-AMINO-ACID AMINOTRANSFERASE"/>
    <property type="match status" value="1"/>
</dbReference>
<evidence type="ECO:0000313" key="21">
    <source>
        <dbReference type="Proteomes" id="UP000180175"/>
    </source>
</evidence>
<dbReference type="PIRSF" id="PIRSF006468">
    <property type="entry name" value="BCAT1"/>
    <property type="match status" value="1"/>
</dbReference>
<comment type="catalytic activity">
    <reaction evidence="11 17">
        <text>L-valine + 2-oxoglutarate = 3-methyl-2-oxobutanoate + L-glutamate</text>
        <dbReference type="Rhea" id="RHEA:24813"/>
        <dbReference type="ChEBI" id="CHEBI:11851"/>
        <dbReference type="ChEBI" id="CHEBI:16810"/>
        <dbReference type="ChEBI" id="CHEBI:29985"/>
        <dbReference type="ChEBI" id="CHEBI:57762"/>
        <dbReference type="EC" id="2.6.1.42"/>
    </reaction>
</comment>
<dbReference type="GO" id="GO:0004084">
    <property type="term" value="F:branched-chain-amino-acid transaminase activity"/>
    <property type="evidence" value="ECO:0007669"/>
    <property type="project" value="UniProtKB-EC"/>
</dbReference>
<dbReference type="Gene3D" id="3.20.10.10">
    <property type="entry name" value="D-amino Acid Aminotransferase, subunit A, domain 2"/>
    <property type="match status" value="1"/>
</dbReference>
<reference evidence="20" key="4">
    <citation type="submission" date="2020-10" db="EMBL/GenBank/DDBJ databases">
        <authorList>
            <person name="Bassil N.M."/>
            <person name="Lloyd J.R."/>
        </authorList>
    </citation>
    <scope>NUCLEOTIDE SEQUENCE</scope>
    <source>
        <strain evidence="20">NB2006</strain>
    </source>
</reference>
<evidence type="ECO:0000256" key="11">
    <source>
        <dbReference type="ARBA" id="ARBA00048212"/>
    </source>
</evidence>
<dbReference type="GO" id="GO:0009099">
    <property type="term" value="P:L-valine biosynthetic process"/>
    <property type="evidence" value="ECO:0007669"/>
    <property type="project" value="UniProtKB-UniPathway"/>
</dbReference>
<evidence type="ECO:0000256" key="12">
    <source>
        <dbReference type="ARBA" id="ARBA00048798"/>
    </source>
</evidence>
<dbReference type="InterPro" id="IPR033939">
    <property type="entry name" value="BCAT_family"/>
</dbReference>
<evidence type="ECO:0000256" key="8">
    <source>
        <dbReference type="ARBA" id="ARBA00022679"/>
    </source>
</evidence>
<sequence length="357" mass="39942">MSATLVEIVKASNLKLKPEDDKLGFGRYFTDHMLVMDYSIETGWTGPRITPYEPIALDPAAVIFHYGQTAFEGMKAYRTEDNRILLFRPEKNFSRLNASSERLSMPPINEEEVLEYVKQLISVEKDWVPTSKGTSLYIRPFIIATESFLGLAASKQYKLVVILSPVGSYYTNGIQPVNIKVEEHYTRAVRGGTGMAKTAGNYCATFNAQTKAINEGFSQVLWLDAIEKKYVEEVGTSNVFFKINGEVHTPELSGSILPGITRMSVIEMLRSWGIPVSERRISIEEIYQSYEEGLLEEVFSTGTAAVISPIGELEWQGRKIVINNKSIGAVSEKLYDTLTGIQTGKIADTFNWTTEVN</sequence>
<keyword evidence="8 17" id="KW-0808">Transferase</keyword>
<comment type="cofactor">
    <cofactor evidence="1 16">
        <name>pyridoxal 5'-phosphate</name>
        <dbReference type="ChEBI" id="CHEBI:597326"/>
    </cofactor>
</comment>
<evidence type="ECO:0000256" key="9">
    <source>
        <dbReference type="ARBA" id="ARBA00022898"/>
    </source>
</evidence>
<keyword evidence="9 16" id="KW-0663">Pyridoxal phosphate</keyword>
<dbReference type="UniPathway" id="UPA00049">
    <property type="reaction ID" value="UER00062"/>
</dbReference>
<evidence type="ECO:0000256" key="15">
    <source>
        <dbReference type="RuleBase" id="RU004106"/>
    </source>
</evidence>
<evidence type="ECO:0000256" key="10">
    <source>
        <dbReference type="ARBA" id="ARBA00023304"/>
    </source>
</evidence>
<dbReference type="InterPro" id="IPR043132">
    <property type="entry name" value="BCAT-like_C"/>
</dbReference>
<dbReference type="UniPathway" id="UPA00047">
    <property type="reaction ID" value="UER00058"/>
</dbReference>
<evidence type="ECO:0000256" key="16">
    <source>
        <dbReference type="RuleBase" id="RU004516"/>
    </source>
</evidence>
<dbReference type="GO" id="GO:0009098">
    <property type="term" value="P:L-leucine biosynthetic process"/>
    <property type="evidence" value="ECO:0007669"/>
    <property type="project" value="UniProtKB-UniPathway"/>
</dbReference>
<comment type="pathway">
    <text evidence="2 18">Amino-acid biosynthesis; L-isoleucine biosynthesis; L-isoleucine from 2-oxobutanoate: step 4/4.</text>
</comment>
<evidence type="ECO:0000256" key="13">
    <source>
        <dbReference type="ARBA" id="ARBA00049229"/>
    </source>
</evidence>
<dbReference type="Gene3D" id="3.30.470.10">
    <property type="match status" value="1"/>
</dbReference>
<evidence type="ECO:0000256" key="3">
    <source>
        <dbReference type="ARBA" id="ARBA00004931"/>
    </source>
</evidence>
<dbReference type="SUPFAM" id="SSF56752">
    <property type="entry name" value="D-aminoacid aminotransferase-like PLP-dependent enzymes"/>
    <property type="match status" value="1"/>
</dbReference>